<comment type="similarity">
    <text evidence="1">Belongs to the LysR transcriptional regulatory family.</text>
</comment>
<dbReference type="CDD" id="cd08414">
    <property type="entry name" value="PBP2_LTTR_aromatics_like"/>
    <property type="match status" value="1"/>
</dbReference>
<dbReference type="EMBL" id="FQVN01000018">
    <property type="protein sequence ID" value="SHH01623.1"/>
    <property type="molecule type" value="Genomic_DNA"/>
</dbReference>
<dbReference type="OrthoDB" id="3176554at2"/>
<dbReference type="SUPFAM" id="SSF46785">
    <property type="entry name" value="Winged helix' DNA-binding domain"/>
    <property type="match status" value="1"/>
</dbReference>
<keyword evidence="2" id="KW-0805">Transcription regulation</keyword>
<evidence type="ECO:0000256" key="3">
    <source>
        <dbReference type="ARBA" id="ARBA00023125"/>
    </source>
</evidence>
<name>A0A1M5PK93_STRHI</name>
<organism evidence="6 7">
    <name type="scientific">Streptoalloteichus hindustanus</name>
    <dbReference type="NCBI Taxonomy" id="2017"/>
    <lineage>
        <taxon>Bacteria</taxon>
        <taxon>Bacillati</taxon>
        <taxon>Actinomycetota</taxon>
        <taxon>Actinomycetes</taxon>
        <taxon>Pseudonocardiales</taxon>
        <taxon>Pseudonocardiaceae</taxon>
        <taxon>Streptoalloteichus</taxon>
    </lineage>
</organism>
<keyword evidence="4" id="KW-0804">Transcription</keyword>
<dbReference type="RefSeq" id="WP_073489920.1">
    <property type="nucleotide sequence ID" value="NZ_FQVN01000018.1"/>
</dbReference>
<dbReference type="GO" id="GO:0003677">
    <property type="term" value="F:DNA binding"/>
    <property type="evidence" value="ECO:0007669"/>
    <property type="project" value="UniProtKB-KW"/>
</dbReference>
<dbReference type="InterPro" id="IPR036388">
    <property type="entry name" value="WH-like_DNA-bd_sf"/>
</dbReference>
<dbReference type="Gene3D" id="3.40.190.10">
    <property type="entry name" value="Periplasmic binding protein-like II"/>
    <property type="match status" value="2"/>
</dbReference>
<dbReference type="Pfam" id="PF00126">
    <property type="entry name" value="HTH_1"/>
    <property type="match status" value="1"/>
</dbReference>
<dbReference type="STRING" id="2017.SAMN05444320_11879"/>
<dbReference type="SUPFAM" id="SSF53850">
    <property type="entry name" value="Periplasmic binding protein-like II"/>
    <property type="match status" value="1"/>
</dbReference>
<keyword evidence="3 6" id="KW-0238">DNA-binding</keyword>
<keyword evidence="7" id="KW-1185">Reference proteome</keyword>
<accession>A0A1M5PK93</accession>
<dbReference type="PANTHER" id="PTHR30346">
    <property type="entry name" value="TRANSCRIPTIONAL DUAL REGULATOR HCAR-RELATED"/>
    <property type="match status" value="1"/>
</dbReference>
<dbReference type="GO" id="GO:0032993">
    <property type="term" value="C:protein-DNA complex"/>
    <property type="evidence" value="ECO:0007669"/>
    <property type="project" value="TreeGrafter"/>
</dbReference>
<dbReference type="GO" id="GO:0003700">
    <property type="term" value="F:DNA-binding transcription factor activity"/>
    <property type="evidence" value="ECO:0007669"/>
    <property type="project" value="InterPro"/>
</dbReference>
<protein>
    <submittedName>
        <fullName evidence="6">DNA-binding transcriptional regulator, LysR family</fullName>
    </submittedName>
</protein>
<reference evidence="6 7" key="1">
    <citation type="submission" date="2016-11" db="EMBL/GenBank/DDBJ databases">
        <authorList>
            <person name="Jaros S."/>
            <person name="Januszkiewicz K."/>
            <person name="Wedrychowicz H."/>
        </authorList>
    </citation>
    <scope>NUCLEOTIDE SEQUENCE [LARGE SCALE GENOMIC DNA]</scope>
    <source>
        <strain evidence="6 7">DSM 44523</strain>
    </source>
</reference>
<evidence type="ECO:0000256" key="4">
    <source>
        <dbReference type="ARBA" id="ARBA00023163"/>
    </source>
</evidence>
<dbReference type="Gene3D" id="1.10.10.10">
    <property type="entry name" value="Winged helix-like DNA-binding domain superfamily/Winged helix DNA-binding domain"/>
    <property type="match status" value="1"/>
</dbReference>
<dbReference type="Proteomes" id="UP000184501">
    <property type="component" value="Unassembled WGS sequence"/>
</dbReference>
<dbReference type="PROSITE" id="PS50931">
    <property type="entry name" value="HTH_LYSR"/>
    <property type="match status" value="1"/>
</dbReference>
<feature type="domain" description="HTH lysR-type" evidence="5">
    <location>
        <begin position="3"/>
        <end position="60"/>
    </location>
</feature>
<proteinExistence type="inferred from homology"/>
<dbReference type="PRINTS" id="PR00039">
    <property type="entry name" value="HTHLYSR"/>
</dbReference>
<gene>
    <name evidence="6" type="ORF">SAMN05444320_11879</name>
</gene>
<dbReference type="InterPro" id="IPR005119">
    <property type="entry name" value="LysR_subst-bd"/>
</dbReference>
<evidence type="ECO:0000256" key="1">
    <source>
        <dbReference type="ARBA" id="ARBA00009437"/>
    </source>
</evidence>
<evidence type="ECO:0000313" key="6">
    <source>
        <dbReference type="EMBL" id="SHH01623.1"/>
    </source>
</evidence>
<dbReference type="AlphaFoldDB" id="A0A1M5PK93"/>
<dbReference type="FunFam" id="1.10.10.10:FF:000001">
    <property type="entry name" value="LysR family transcriptional regulator"/>
    <property type="match status" value="1"/>
</dbReference>
<dbReference type="InterPro" id="IPR000847">
    <property type="entry name" value="LysR_HTH_N"/>
</dbReference>
<dbReference type="PANTHER" id="PTHR30346:SF0">
    <property type="entry name" value="HCA OPERON TRANSCRIPTIONAL ACTIVATOR HCAR"/>
    <property type="match status" value="1"/>
</dbReference>
<dbReference type="Pfam" id="PF03466">
    <property type="entry name" value="LysR_substrate"/>
    <property type="match status" value="1"/>
</dbReference>
<sequence length="302" mass="33201">MSWDLRRLSYFRAVAEERHFGRAAERLRITQPSLSQQIKALERAVGAPLLERSPRGVSLTPAGEVLLDEARMLLSQADHSLAAVRAAAGAARPEIRVGLPAGVDAALLRRIKEATAALGVRAVAVFRDTTTAAQPDLLRRGELDLGLLREPVDADDLRRLPVVTEPLGVVLDVAHPLAERDELTLADLAGQRLAWFPRETAPGYHDEVLATCRAHGWDPHTWACESRRHTSFVVQLTTNDDVVALLPEHVARHEPELAWRPLRGTPLRLRVSVAWRKDLPDGPARSLAHALAPAADQPVLDR</sequence>
<evidence type="ECO:0000259" key="5">
    <source>
        <dbReference type="PROSITE" id="PS50931"/>
    </source>
</evidence>
<dbReference type="InterPro" id="IPR036390">
    <property type="entry name" value="WH_DNA-bd_sf"/>
</dbReference>
<evidence type="ECO:0000256" key="2">
    <source>
        <dbReference type="ARBA" id="ARBA00023015"/>
    </source>
</evidence>
<evidence type="ECO:0000313" key="7">
    <source>
        <dbReference type="Proteomes" id="UP000184501"/>
    </source>
</evidence>